<protein>
    <recommendedName>
        <fullName evidence="3">Integrase</fullName>
    </recommendedName>
</protein>
<gene>
    <name evidence="1" type="ORF">SAMN05192549_10360</name>
</gene>
<dbReference type="RefSeq" id="WP_139260396.1">
    <property type="nucleotide sequence ID" value="NZ_FRCX01000003.1"/>
</dbReference>
<dbReference type="Proteomes" id="UP000184339">
    <property type="component" value="Unassembled WGS sequence"/>
</dbReference>
<dbReference type="EMBL" id="FRCX01000003">
    <property type="protein sequence ID" value="SHM86793.1"/>
    <property type="molecule type" value="Genomic_DNA"/>
</dbReference>
<evidence type="ECO:0000313" key="2">
    <source>
        <dbReference type="Proteomes" id="UP000184339"/>
    </source>
</evidence>
<organism evidence="1 2">
    <name type="scientific">Duganella sacchari</name>
    <dbReference type="NCBI Taxonomy" id="551987"/>
    <lineage>
        <taxon>Bacteria</taxon>
        <taxon>Pseudomonadati</taxon>
        <taxon>Pseudomonadota</taxon>
        <taxon>Betaproteobacteria</taxon>
        <taxon>Burkholderiales</taxon>
        <taxon>Oxalobacteraceae</taxon>
        <taxon>Telluria group</taxon>
        <taxon>Duganella</taxon>
    </lineage>
</organism>
<proteinExistence type="predicted"/>
<evidence type="ECO:0008006" key="3">
    <source>
        <dbReference type="Google" id="ProtNLM"/>
    </source>
</evidence>
<name>A0A1M7M7S7_9BURK</name>
<sequence>MNNIVRFVPRSTLDAEANLNDFIHLMRVSGNPLGVNDNRFEHEAWSIAGLDVKGGDRKFVYFAQLGFDARGHRKGKGKPSDVPDALLMREPFRSYAKALLIHLHRWEKPAALPYRLDAFRYVEAALYEVNECSCPTVISPEVMNRAMALSIKDLSHNTACQIAWNLNLIYRASVELGLLAAPSLWTPPIHSPRQIRNRVGEQFDFDRQKKMPSPLALQALAEIFNSSTDDPNAIFASSICALMLCSPDRAVEMLYAPLDIVTPDWTDPDSGEVGTGLRWFPAKGAKPMVKTVIPSMREIAVRAVANLRKLSAPARILALWYEENPDKIYLSPELKSLRSRDRIDQHEIFAILFSGKLNIISRVQSGRILKWLDAHQVNRISIRGKGTTVAFADLEQAVLKELPDGFPFMDAEREMRYSEALCLARVSEFDSTTVPSNCCFDRINYKILRRSLKTVTCSKSIFEKRGYRETNGDFLSLSTHMLRHYLNTLARQSGTLSEQEIATWSGRENVRQNSIYNHQSDRDVIAKLRNAVGDPTLSVGPFSNIDNRIFIRREEYASIKIITAHTTEFGYCVHDYAQTPCPVHQDCINCNEEVCVKGDLRAEANLRSAQVETALLQENARKAFSEEVLGAAEWFQYQTKTLNRLNELVAILDDPNVPVGSVIQLSGVSPSSRLALAEEERRWLSTSTNLAITSLEDVHAHLANMGQQGKVVR</sequence>
<reference evidence="2" key="1">
    <citation type="submission" date="2016-11" db="EMBL/GenBank/DDBJ databases">
        <authorList>
            <person name="Varghese N."/>
            <person name="Submissions S."/>
        </authorList>
    </citation>
    <scope>NUCLEOTIDE SEQUENCE [LARGE SCALE GENOMIC DNA]</scope>
    <source>
        <strain evidence="2">Sac-22</strain>
    </source>
</reference>
<keyword evidence="2" id="KW-1185">Reference proteome</keyword>
<evidence type="ECO:0000313" key="1">
    <source>
        <dbReference type="EMBL" id="SHM86793.1"/>
    </source>
</evidence>
<accession>A0A1M7M7S7</accession>
<dbReference type="AlphaFoldDB" id="A0A1M7M7S7"/>
<dbReference type="OrthoDB" id="6725579at2"/>
<dbReference type="STRING" id="551987.SAMN05192549_10360"/>